<dbReference type="SMART" id="SM00829">
    <property type="entry name" value="PKS_ER"/>
    <property type="match status" value="1"/>
</dbReference>
<organism evidence="3 4">
    <name type="scientific">Sphaerisporangium aureirubrum</name>
    <dbReference type="NCBI Taxonomy" id="1544736"/>
    <lineage>
        <taxon>Bacteria</taxon>
        <taxon>Bacillati</taxon>
        <taxon>Actinomycetota</taxon>
        <taxon>Actinomycetes</taxon>
        <taxon>Streptosporangiales</taxon>
        <taxon>Streptosporangiaceae</taxon>
        <taxon>Sphaerisporangium</taxon>
    </lineage>
</organism>
<dbReference type="Pfam" id="PF13602">
    <property type="entry name" value="ADH_zinc_N_2"/>
    <property type="match status" value="1"/>
</dbReference>
<evidence type="ECO:0000313" key="4">
    <source>
        <dbReference type="Proteomes" id="UP001596137"/>
    </source>
</evidence>
<sequence>MSRAVVFTEYGGPEVLHVVDAEAPRPGPGQVRVRVMAAGVQPFDCLLRRGGTAGWRPAVFPQRLGQEFAGVVDAVGEGVRGVEPGAEVIGWAENACHAEHVVAEAAHLAPKPERMPWEEAGALTASGQTAATALKALGVGPGAVRSGPTVLVHAAAGGVGGYAVQLARAWGARVIGTASERNHGYLAGLGAEPVAYGAGLEERVRALAPGGVDVALDCAGTEEALRVSVSLVRDPGRIGSIAAWAHAAAYGVRLLGTERSAGQLAELTALHDRGALRIPVWKTFALDDAAKAHHEVETGHARGKVVLVVG</sequence>
<dbReference type="Proteomes" id="UP001596137">
    <property type="component" value="Unassembled WGS sequence"/>
</dbReference>
<dbReference type="InterPro" id="IPR011032">
    <property type="entry name" value="GroES-like_sf"/>
</dbReference>
<protein>
    <submittedName>
        <fullName evidence="3">NADP-dependent oxidoreductase</fullName>
        <ecNumber evidence="3">1.-.-.-</ecNumber>
    </submittedName>
</protein>
<evidence type="ECO:0000259" key="2">
    <source>
        <dbReference type="SMART" id="SM00829"/>
    </source>
</evidence>
<dbReference type="PANTHER" id="PTHR44154:SF1">
    <property type="entry name" value="QUINONE OXIDOREDUCTASE"/>
    <property type="match status" value="1"/>
</dbReference>
<comment type="caution">
    <text evidence="3">The sequence shown here is derived from an EMBL/GenBank/DDBJ whole genome shotgun (WGS) entry which is preliminary data.</text>
</comment>
<dbReference type="InterPro" id="IPR020843">
    <property type="entry name" value="ER"/>
</dbReference>
<dbReference type="RefSeq" id="WP_380759675.1">
    <property type="nucleotide sequence ID" value="NZ_JBHSRF010000063.1"/>
</dbReference>
<evidence type="ECO:0000256" key="1">
    <source>
        <dbReference type="ARBA" id="ARBA00022857"/>
    </source>
</evidence>
<dbReference type="InterPro" id="IPR013154">
    <property type="entry name" value="ADH-like_N"/>
</dbReference>
<dbReference type="Pfam" id="PF08240">
    <property type="entry name" value="ADH_N"/>
    <property type="match status" value="1"/>
</dbReference>
<dbReference type="SUPFAM" id="SSF50129">
    <property type="entry name" value="GroES-like"/>
    <property type="match status" value="1"/>
</dbReference>
<dbReference type="GO" id="GO:0016491">
    <property type="term" value="F:oxidoreductase activity"/>
    <property type="evidence" value="ECO:0007669"/>
    <property type="project" value="UniProtKB-KW"/>
</dbReference>
<dbReference type="Gene3D" id="3.40.50.720">
    <property type="entry name" value="NAD(P)-binding Rossmann-like Domain"/>
    <property type="match status" value="1"/>
</dbReference>
<reference evidence="4" key="1">
    <citation type="journal article" date="2019" name="Int. J. Syst. Evol. Microbiol.">
        <title>The Global Catalogue of Microorganisms (GCM) 10K type strain sequencing project: providing services to taxonomists for standard genome sequencing and annotation.</title>
        <authorList>
            <consortium name="The Broad Institute Genomics Platform"/>
            <consortium name="The Broad Institute Genome Sequencing Center for Infectious Disease"/>
            <person name="Wu L."/>
            <person name="Ma J."/>
        </authorList>
    </citation>
    <scope>NUCLEOTIDE SEQUENCE [LARGE SCALE GENOMIC DNA]</scope>
    <source>
        <strain evidence="4">JCM 30346</strain>
    </source>
</reference>
<dbReference type="SUPFAM" id="SSF51735">
    <property type="entry name" value="NAD(P)-binding Rossmann-fold domains"/>
    <property type="match status" value="1"/>
</dbReference>
<name>A0ABW1NQD5_9ACTN</name>
<dbReference type="InterPro" id="IPR051603">
    <property type="entry name" value="Zinc-ADH_QOR/CCCR"/>
</dbReference>
<keyword evidence="4" id="KW-1185">Reference proteome</keyword>
<dbReference type="CDD" id="cd05289">
    <property type="entry name" value="MDR_like_2"/>
    <property type="match status" value="1"/>
</dbReference>
<dbReference type="PANTHER" id="PTHR44154">
    <property type="entry name" value="QUINONE OXIDOREDUCTASE"/>
    <property type="match status" value="1"/>
</dbReference>
<proteinExistence type="predicted"/>
<evidence type="ECO:0000313" key="3">
    <source>
        <dbReference type="EMBL" id="MFC6085486.1"/>
    </source>
</evidence>
<accession>A0ABW1NQD5</accession>
<keyword evidence="1" id="KW-0521">NADP</keyword>
<feature type="domain" description="Enoyl reductase (ER)" evidence="2">
    <location>
        <begin position="11"/>
        <end position="307"/>
    </location>
</feature>
<dbReference type="EC" id="1.-.-.-" evidence="3"/>
<keyword evidence="3" id="KW-0560">Oxidoreductase</keyword>
<dbReference type="InterPro" id="IPR036291">
    <property type="entry name" value="NAD(P)-bd_dom_sf"/>
</dbReference>
<gene>
    <name evidence="3" type="ORF">ACFP1K_30265</name>
</gene>
<dbReference type="EMBL" id="JBHSRF010000063">
    <property type="protein sequence ID" value="MFC6085486.1"/>
    <property type="molecule type" value="Genomic_DNA"/>
</dbReference>
<dbReference type="Gene3D" id="3.90.180.10">
    <property type="entry name" value="Medium-chain alcohol dehydrogenases, catalytic domain"/>
    <property type="match status" value="1"/>
</dbReference>